<dbReference type="EMBL" id="BAAAHK010000019">
    <property type="protein sequence ID" value="GAA0958074.1"/>
    <property type="molecule type" value="Genomic_DNA"/>
</dbReference>
<comment type="caution">
    <text evidence="1">The sequence shown here is derived from an EMBL/GenBank/DDBJ whole genome shotgun (WGS) entry which is preliminary data.</text>
</comment>
<evidence type="ECO:0000313" key="2">
    <source>
        <dbReference type="Proteomes" id="UP001500542"/>
    </source>
</evidence>
<organism evidence="1 2">
    <name type="scientific">Kribbella koreensis</name>
    <dbReference type="NCBI Taxonomy" id="57909"/>
    <lineage>
        <taxon>Bacteria</taxon>
        <taxon>Bacillati</taxon>
        <taxon>Actinomycetota</taxon>
        <taxon>Actinomycetes</taxon>
        <taxon>Propionibacteriales</taxon>
        <taxon>Kribbellaceae</taxon>
        <taxon>Kribbella</taxon>
    </lineage>
</organism>
<protein>
    <submittedName>
        <fullName evidence="1">Uncharacterized protein</fullName>
    </submittedName>
</protein>
<evidence type="ECO:0000313" key="1">
    <source>
        <dbReference type="EMBL" id="GAA0958074.1"/>
    </source>
</evidence>
<name>A0ABP4C2R7_9ACTN</name>
<keyword evidence="2" id="KW-1185">Reference proteome</keyword>
<accession>A0ABP4C2R7</accession>
<reference evidence="2" key="1">
    <citation type="journal article" date="2019" name="Int. J. Syst. Evol. Microbiol.">
        <title>The Global Catalogue of Microorganisms (GCM) 10K type strain sequencing project: providing services to taxonomists for standard genome sequencing and annotation.</title>
        <authorList>
            <consortium name="The Broad Institute Genomics Platform"/>
            <consortium name="The Broad Institute Genome Sequencing Center for Infectious Disease"/>
            <person name="Wu L."/>
            <person name="Ma J."/>
        </authorList>
    </citation>
    <scope>NUCLEOTIDE SEQUENCE [LARGE SCALE GENOMIC DNA]</scope>
    <source>
        <strain evidence="2">JCM 10977</strain>
    </source>
</reference>
<proteinExistence type="predicted"/>
<dbReference type="Proteomes" id="UP001500542">
    <property type="component" value="Unassembled WGS sequence"/>
</dbReference>
<gene>
    <name evidence="1" type="ORF">GCM10009554_69770</name>
</gene>
<sequence length="43" mass="4585">MEQKAEVREPRKLVVRKLENLDTTLIITDPGGGGGGCRDATCG</sequence>
<dbReference type="RefSeq" id="WP_343980427.1">
    <property type="nucleotide sequence ID" value="NZ_BAAAHK010000019.1"/>
</dbReference>